<feature type="chain" id="PRO_5003210179" description="Lipoprotein" evidence="1">
    <location>
        <begin position="25"/>
        <end position="340"/>
    </location>
</feature>
<dbReference type="STRING" id="697329.Rumal_1676"/>
<feature type="signal peptide" evidence="1">
    <location>
        <begin position="1"/>
        <end position="24"/>
    </location>
</feature>
<evidence type="ECO:0000256" key="1">
    <source>
        <dbReference type="SAM" id="SignalP"/>
    </source>
</evidence>
<proteinExistence type="predicted"/>
<dbReference type="RefSeq" id="WP_013498341.1">
    <property type="nucleotide sequence ID" value="NC_014833.1"/>
</dbReference>
<protein>
    <recommendedName>
        <fullName evidence="4">Lipoprotein</fullName>
    </recommendedName>
</protein>
<dbReference type="PROSITE" id="PS51257">
    <property type="entry name" value="PROKAR_LIPOPROTEIN"/>
    <property type="match status" value="1"/>
</dbReference>
<reference evidence="2 3" key="1">
    <citation type="journal article" date="2011" name="J. Bacteriol.">
        <title>Complete genome of the cellulolytic ruminal bacterium Ruminococcus albus 7.</title>
        <authorList>
            <person name="Suen G."/>
            <person name="Stevenson D.M."/>
            <person name="Bruce D.C."/>
            <person name="Chertkov O."/>
            <person name="Copeland A."/>
            <person name="Cheng J.F."/>
            <person name="Detter C."/>
            <person name="Detter J.C."/>
            <person name="Goodwin L.A."/>
            <person name="Han C.S."/>
            <person name="Hauser L.J."/>
            <person name="Ivanova N.N."/>
            <person name="Kyrpides N.C."/>
            <person name="Land M.L."/>
            <person name="Lapidus A."/>
            <person name="Lucas S."/>
            <person name="Ovchinnikova G."/>
            <person name="Pitluck S."/>
            <person name="Tapia R."/>
            <person name="Woyke T."/>
            <person name="Boyum J."/>
            <person name="Mead D."/>
            <person name="Weimer P.J."/>
        </authorList>
    </citation>
    <scope>NUCLEOTIDE SEQUENCE [LARGE SCALE GENOMIC DNA]</scope>
    <source>
        <strain evidence="3">ATCC 27210 / DSM 20455 / JCM 14654 / NCDO 2250 / 7</strain>
    </source>
</reference>
<keyword evidence="1" id="KW-0732">Signal</keyword>
<dbReference type="KEGG" id="ral:Rumal_1676"/>
<name>E6UIB5_RUMA7</name>
<dbReference type="EMBL" id="CP002403">
    <property type="protein sequence ID" value="ADU22176.1"/>
    <property type="molecule type" value="Genomic_DNA"/>
</dbReference>
<gene>
    <name evidence="2" type="ordered locus">Rumal_1676</name>
</gene>
<dbReference type="HOGENOM" id="CLU_816083_0_0_9"/>
<organism evidence="2 3">
    <name type="scientific">Ruminococcus albus (strain ATCC 27210 / DSM 20455 / JCM 14654 / NCDO 2250 / 7)</name>
    <dbReference type="NCBI Taxonomy" id="697329"/>
    <lineage>
        <taxon>Bacteria</taxon>
        <taxon>Bacillati</taxon>
        <taxon>Bacillota</taxon>
        <taxon>Clostridia</taxon>
        <taxon>Eubacteriales</taxon>
        <taxon>Oscillospiraceae</taxon>
        <taxon>Ruminococcus</taxon>
    </lineage>
</organism>
<evidence type="ECO:0008006" key="4">
    <source>
        <dbReference type="Google" id="ProtNLM"/>
    </source>
</evidence>
<dbReference type="OrthoDB" id="1817192at2"/>
<dbReference type="Proteomes" id="UP000006919">
    <property type="component" value="Chromosome"/>
</dbReference>
<accession>E6UIB5</accession>
<dbReference type="AlphaFoldDB" id="E6UIB5"/>
<evidence type="ECO:0000313" key="2">
    <source>
        <dbReference type="EMBL" id="ADU22176.1"/>
    </source>
</evidence>
<sequence length="340" mass="38786" precursor="true">MRLIVAAAAMAAVMLCGCTVTPQAEKNNSNKPVAREYEEKEAVVPELLTAHIDADDKEFSAGGPLVYNDFSVGDDFNFLDSTVNERQDVWTYNYWGVYDENDEKYRDLSFFHRTPYECTPYDIEEYYGGKSKPVSEDDDKLWQLASLVDNTPFLINISHAEHYFDYKYPFPEDSGRLGQYAGLRFYFDGKGQMVLAVMYLNDDLMPLCQVDRDSYTFRENYEKYSPEGCTLVPKVMLKGMESWQQLPADEAYPVLTFSEDTVKVSCRRLDGGSADGEGVLKSGTKMAYTETTDSVEFDLPSDGDSLTTYLSYNRYLDAYELHDPYWSGKYGCTLLMCRAK</sequence>
<evidence type="ECO:0000313" key="3">
    <source>
        <dbReference type="Proteomes" id="UP000006919"/>
    </source>
</evidence>